<proteinExistence type="predicted"/>
<keyword evidence="1" id="KW-0560">Oxidoreductase</keyword>
<sequence length="350" mass="38606">MDRTRPVLVTGGNGYVASWLVKYLLEDGIDVHATVRDPSNKEKVGHLEAMARESKGALTLFAADLLDSTAFDAPMRGCELVFHTASPFQVTGVRDPERELVRPALEGTQNVLAAVDRTESVKRVVLTSSVVAIYGDAADMADAKIDAFTEDHWNTTSSVSHQPYNYSKLRAEQRAWEINEKQTRWQLQTINPGFVLGPSLTQSSVSTSLATMKQFGDGTLKMGAPELYFGVVDVRDVAIAHIKAGFGPNTSGRHIVNSETLSMLDIGKALRAVFGSRFPFPRRTLPKVVLWLAGPLEGLPRKFVARNVGYPLAFDNGYAKKDLDMDFRPARETVVEHFRQMLDAGVIRAR</sequence>
<dbReference type="Gene3D" id="3.40.50.720">
    <property type="entry name" value="NAD(P)-binding Rossmann-like Domain"/>
    <property type="match status" value="1"/>
</dbReference>
<evidence type="ECO:0000259" key="2">
    <source>
        <dbReference type="Pfam" id="PF01370"/>
    </source>
</evidence>
<accession>A0ABV7EVA1</accession>
<dbReference type="RefSeq" id="WP_380691371.1">
    <property type="nucleotide sequence ID" value="NZ_JBHRSS010000008.1"/>
</dbReference>
<keyword evidence="4" id="KW-1185">Reference proteome</keyword>
<dbReference type="InterPro" id="IPR050425">
    <property type="entry name" value="NAD(P)_dehydrat-like"/>
</dbReference>
<evidence type="ECO:0000313" key="3">
    <source>
        <dbReference type="EMBL" id="MFC3105492.1"/>
    </source>
</evidence>
<dbReference type="InterPro" id="IPR001509">
    <property type="entry name" value="Epimerase_deHydtase"/>
</dbReference>
<evidence type="ECO:0000313" key="4">
    <source>
        <dbReference type="Proteomes" id="UP001595462"/>
    </source>
</evidence>
<name>A0ABV7EVA1_9GAMM</name>
<feature type="domain" description="NAD-dependent epimerase/dehydratase" evidence="2">
    <location>
        <begin position="7"/>
        <end position="244"/>
    </location>
</feature>
<dbReference type="Pfam" id="PF01370">
    <property type="entry name" value="Epimerase"/>
    <property type="match status" value="1"/>
</dbReference>
<dbReference type="InterPro" id="IPR036291">
    <property type="entry name" value="NAD(P)-bd_dom_sf"/>
</dbReference>
<protein>
    <submittedName>
        <fullName evidence="3">NAD-dependent epimerase/dehydratase family protein</fullName>
    </submittedName>
</protein>
<organism evidence="3 4">
    <name type="scientific">Salinisphaera aquimarina</name>
    <dbReference type="NCBI Taxonomy" id="2094031"/>
    <lineage>
        <taxon>Bacteria</taxon>
        <taxon>Pseudomonadati</taxon>
        <taxon>Pseudomonadota</taxon>
        <taxon>Gammaproteobacteria</taxon>
        <taxon>Salinisphaerales</taxon>
        <taxon>Salinisphaeraceae</taxon>
        <taxon>Salinisphaera</taxon>
    </lineage>
</organism>
<dbReference type="Proteomes" id="UP001595462">
    <property type="component" value="Unassembled WGS sequence"/>
</dbReference>
<reference evidence="4" key="1">
    <citation type="journal article" date="2019" name="Int. J. Syst. Evol. Microbiol.">
        <title>The Global Catalogue of Microorganisms (GCM) 10K type strain sequencing project: providing services to taxonomists for standard genome sequencing and annotation.</title>
        <authorList>
            <consortium name="The Broad Institute Genomics Platform"/>
            <consortium name="The Broad Institute Genome Sequencing Center for Infectious Disease"/>
            <person name="Wu L."/>
            <person name="Ma J."/>
        </authorList>
    </citation>
    <scope>NUCLEOTIDE SEQUENCE [LARGE SCALE GENOMIC DNA]</scope>
    <source>
        <strain evidence="4">KCTC 52640</strain>
    </source>
</reference>
<comment type="caution">
    <text evidence="3">The sequence shown here is derived from an EMBL/GenBank/DDBJ whole genome shotgun (WGS) entry which is preliminary data.</text>
</comment>
<gene>
    <name evidence="3" type="ORF">ACFOSU_16600</name>
</gene>
<dbReference type="SUPFAM" id="SSF51735">
    <property type="entry name" value="NAD(P)-binding Rossmann-fold domains"/>
    <property type="match status" value="1"/>
</dbReference>
<dbReference type="PANTHER" id="PTHR10366:SF812">
    <property type="entry name" value="VPS9 DOMAIN-CONTAINING PROTEIN"/>
    <property type="match status" value="1"/>
</dbReference>
<evidence type="ECO:0000256" key="1">
    <source>
        <dbReference type="ARBA" id="ARBA00023002"/>
    </source>
</evidence>
<dbReference type="EMBL" id="JBHRSS010000008">
    <property type="protein sequence ID" value="MFC3105492.1"/>
    <property type="molecule type" value="Genomic_DNA"/>
</dbReference>
<dbReference type="PANTHER" id="PTHR10366">
    <property type="entry name" value="NAD DEPENDENT EPIMERASE/DEHYDRATASE"/>
    <property type="match status" value="1"/>
</dbReference>